<dbReference type="InterPro" id="IPR050708">
    <property type="entry name" value="T6SS_VgrG/RHS"/>
</dbReference>
<dbReference type="PANTHER" id="PTHR32305">
    <property type="match status" value="1"/>
</dbReference>
<feature type="chain" id="PRO_5019795909" evidence="2">
    <location>
        <begin position="19"/>
        <end position="1196"/>
    </location>
</feature>
<dbReference type="Proteomes" id="UP000272428">
    <property type="component" value="Unassembled WGS sequence"/>
</dbReference>
<dbReference type="AlphaFoldDB" id="A0A495SL80"/>
<keyword evidence="6" id="KW-1185">Reference proteome</keyword>
<dbReference type="Pfam" id="PF20041">
    <property type="entry name" value="DUF6443"/>
    <property type="match status" value="1"/>
</dbReference>
<dbReference type="Pfam" id="PF14410">
    <property type="entry name" value="GH-E"/>
    <property type="match status" value="1"/>
</dbReference>
<proteinExistence type="predicted"/>
<evidence type="ECO:0000256" key="1">
    <source>
        <dbReference type="SAM" id="MobiDB-lite"/>
    </source>
</evidence>
<protein>
    <submittedName>
        <fullName evidence="5">RHS repeat-associated protein</fullName>
    </submittedName>
</protein>
<dbReference type="NCBIfam" id="TIGR03696">
    <property type="entry name" value="Rhs_assc_core"/>
    <property type="match status" value="1"/>
</dbReference>
<feature type="domain" description="Toxin YqcG C-terminal" evidence="3">
    <location>
        <begin position="1120"/>
        <end position="1194"/>
    </location>
</feature>
<gene>
    <name evidence="5" type="ORF">BCF58_0242</name>
</gene>
<dbReference type="Gene3D" id="2.180.10.10">
    <property type="entry name" value="RHS repeat-associated core"/>
    <property type="match status" value="1"/>
</dbReference>
<reference evidence="5 6" key="1">
    <citation type="submission" date="2018-10" db="EMBL/GenBank/DDBJ databases">
        <title>Genomic Encyclopedia of Archaeal and Bacterial Type Strains, Phase II (KMG-II): from individual species to whole genera.</title>
        <authorList>
            <person name="Goeker M."/>
        </authorList>
    </citation>
    <scope>NUCLEOTIDE SEQUENCE [LARGE SCALE GENOMIC DNA]</scope>
    <source>
        <strain evidence="5 6">DSM 14219</strain>
    </source>
</reference>
<comment type="caution">
    <text evidence="5">The sequence shown here is derived from an EMBL/GenBank/DDBJ whole genome shotgun (WGS) entry which is preliminary data.</text>
</comment>
<name>A0A495SL80_9FLAO</name>
<feature type="region of interest" description="Disordered" evidence="1">
    <location>
        <begin position="1173"/>
        <end position="1196"/>
    </location>
</feature>
<dbReference type="InterPro" id="IPR045619">
    <property type="entry name" value="DUF6443"/>
</dbReference>
<evidence type="ECO:0000259" key="4">
    <source>
        <dbReference type="Pfam" id="PF20041"/>
    </source>
</evidence>
<keyword evidence="2" id="KW-0732">Signal</keyword>
<dbReference type="InterPro" id="IPR026835">
    <property type="entry name" value="YqcG_C"/>
</dbReference>
<feature type="signal peptide" evidence="2">
    <location>
        <begin position="1"/>
        <end position="18"/>
    </location>
</feature>
<evidence type="ECO:0000313" key="6">
    <source>
        <dbReference type="Proteomes" id="UP000272428"/>
    </source>
</evidence>
<feature type="domain" description="DUF6443" evidence="4">
    <location>
        <begin position="32"/>
        <end position="156"/>
    </location>
</feature>
<accession>A0A495SL80</accession>
<dbReference type="RefSeq" id="WP_185144816.1">
    <property type="nucleotide sequence ID" value="NZ_RBXB01000001.1"/>
</dbReference>
<evidence type="ECO:0000313" key="5">
    <source>
        <dbReference type="EMBL" id="RKT01031.1"/>
    </source>
</evidence>
<evidence type="ECO:0000259" key="3">
    <source>
        <dbReference type="Pfam" id="PF14410"/>
    </source>
</evidence>
<evidence type="ECO:0000256" key="2">
    <source>
        <dbReference type="SAM" id="SignalP"/>
    </source>
</evidence>
<dbReference type="PANTHER" id="PTHR32305:SF15">
    <property type="entry name" value="PROTEIN RHSA-RELATED"/>
    <property type="match status" value="1"/>
</dbReference>
<dbReference type="EMBL" id="RBXB01000001">
    <property type="protein sequence ID" value="RKT01031.1"/>
    <property type="molecule type" value="Genomic_DNA"/>
</dbReference>
<organism evidence="5 6">
    <name type="scientific">Chryseobacterium defluvii</name>
    <dbReference type="NCBI Taxonomy" id="160396"/>
    <lineage>
        <taxon>Bacteria</taxon>
        <taxon>Pseudomonadati</taxon>
        <taxon>Bacteroidota</taxon>
        <taxon>Flavobacteriia</taxon>
        <taxon>Flavobacteriales</taxon>
        <taxon>Weeksellaceae</taxon>
        <taxon>Chryseobacterium group</taxon>
        <taxon>Chryseobacterium</taxon>
    </lineage>
</organism>
<sequence length="1196" mass="134390">MKKTISIITFLMIAWFQAQNLTITENYVYNRTYLEAVTSEQPGAKQLQSIQYFDGLGRPKQNTAIKASPSGKDIVIPSVFDNDGKQTKLYLPLPTDSQNGAFLTAATENAVNTYYGVSNAFSEVKVEKSPLARIEKSASSGPDWQIGGNHTRKTEYLLNTVNEVKRFRSVSTWNTSTQINDVSVTIASDDTYTSNGYYNANILFKFVTKDEDDNETHTYTNDKNQNILVRKINKKSDGSIENFDTYYVYDEYGNISLIIPPKAAISPLTSILADQLCYQYKYDKYNRLVEVKLPGKDWEYMVYDNQNRLVATQDGNLRAKGQWVYSKYDQFGRIAFSGIATGSSRTTEQSAANSFGINNVKRTDFVSFNMQGLDVYYDHNGTYPGNIGVTLLSVNYYDTYPGGSPIQPTQIQNQTTLSSSPATIASNGFASIRSTKAFPTVSYIKNIENDNWSSSVIWYDTLGRPIGTYGKNHLGGFTKTESVLDFAGNATEVNTYHSKNTSATEVTVKDRFVYTQQNYLSKHYQQINSNAEELLAEYTYNDLGQLINRKTGNNLQSVDYVYNIKGWLTKVNDPANLNGKLFGYELKYTNPIYPGYSSPRYNGNIAQVDWATGNDGVLRRYSYQYDALNRLVDANYSETTSTVPINEFFSESVAYDFNGNITNFYRNSKGLNGTAEQIDRLEYSYDGNRLKFVKDASHNISGYPDGGNFISYDANGNMTNHVDKGYTGIIYNFLNLPSKFTHTNKALATNYIYAADGTKMQMSNGAAVSDYLGNFQYTSTSGAITSSVLSNEEGYFDFINNRYVYQYKDHLGNIRISYTKGSDGKPVILEENNYYAFGLKHSGYNTGDTTNNNFKYLYNGKELQTNGNLDYGWRQYMPDLGRWNGIDQLSEKFHFTSPYAYVSNNPISNIDPDGRNIYKTASGWEVTGSDISSVSAYFDNGGTLKDLDTAFNSWLDGGGSLLGNTGGFWNDFDETIPLPEVIIKAKGNKHNWNLGENYLVNMLAMRMAFNQAIAGWNYSNGATTFDPMTWVRNDGPIRYIGGAGDPWGIWEVAGIAASSSDKSEMNLAAIPLLVLTRNGDDALKILAAEKGSLKMPYSKSRPSYAKGQVDEVWEAAKQKNGKVYDPNTGEELIWDKTVKPRSWDMGHLPGHEYRTLHEKYMSGKITKAEFLKEYRDPKNYQPESKSANRSHKYEQK</sequence>
<dbReference type="InterPro" id="IPR022385">
    <property type="entry name" value="Rhs_assc_core"/>
</dbReference>